<feature type="transmembrane region" description="Helical" evidence="9">
    <location>
        <begin position="606"/>
        <end position="628"/>
    </location>
</feature>
<dbReference type="InterPro" id="IPR000719">
    <property type="entry name" value="Prot_kinase_dom"/>
</dbReference>
<sequence length="629" mass="72666">MPEVEYPDYRLHPWVFQEWLRGRFRDNTIRVECKNACFVFHLPDGEELTEAEICELRGKSSWEKPSSITKFRKWVMQNQRIGLNGFEQTATYVSVSSLKDYWTNARIQEVLELCLIEADIEQIAERFLRTFSLLVQIGRHRDIKIFLDRDFDDETFASPGLAQGRLPDFSDIFEKHWSFFPVEFKSHLTQRQELLSRQILPIKYYELFKKGNRRSESALAKVQIESDYCDLVPKDTPLVFKIYRGDELREDFKVETDNYSNLNGEAQHAVTKCYGSFSCEETDFRVIILEYASEGSLRSFFRNIHPPVSVLEFRELWVNLVGLLDGLEALHTCHDSKQGIHQDIKPDNILVFPKSSESRFDVRFKLTDFHVTEFKHLDREGKMMINNWGSRLYTMPPPGPGKGKEACPGESPASKSKYLALCVQTGPIYTTLKEFDTSSFKSDAALLQEMKSVYTRIRGARSKHNSLFIPIGLEFVKFTLWNQKHGYISICDRPDSVPPKTQLEYDYDPKPLDFLPPMPAQVFLHYLEHGEEGWNKLRYLWLPKLPVRREKRVIEGHEASYGWGIHIIEGPNRWAIFAMLLTTVFGSALAALLWSAIHNDIQGGTGLGQLIIALSSAILTASLFRLGYL</sequence>
<keyword evidence="2" id="KW-0723">Serine/threonine-protein kinase</keyword>
<dbReference type="InterPro" id="IPR053235">
    <property type="entry name" value="Ser_Thr_kinase"/>
</dbReference>
<evidence type="ECO:0000256" key="4">
    <source>
        <dbReference type="ARBA" id="ARBA00022741"/>
    </source>
</evidence>
<comment type="catalytic activity">
    <reaction evidence="7">
        <text>L-threonyl-[protein] + ATP = O-phospho-L-threonyl-[protein] + ADP + H(+)</text>
        <dbReference type="Rhea" id="RHEA:46608"/>
        <dbReference type="Rhea" id="RHEA-COMP:11060"/>
        <dbReference type="Rhea" id="RHEA-COMP:11605"/>
        <dbReference type="ChEBI" id="CHEBI:15378"/>
        <dbReference type="ChEBI" id="CHEBI:30013"/>
        <dbReference type="ChEBI" id="CHEBI:30616"/>
        <dbReference type="ChEBI" id="CHEBI:61977"/>
        <dbReference type="ChEBI" id="CHEBI:456216"/>
        <dbReference type="EC" id="2.7.11.1"/>
    </reaction>
</comment>
<name>S0DPC7_GIBF5</name>
<evidence type="ECO:0000256" key="1">
    <source>
        <dbReference type="ARBA" id="ARBA00012513"/>
    </source>
</evidence>
<dbReference type="EMBL" id="HF679023">
    <property type="protein sequence ID" value="CCT63252.1"/>
    <property type="molecule type" value="Genomic_DNA"/>
</dbReference>
<proteinExistence type="predicted"/>
<evidence type="ECO:0000256" key="6">
    <source>
        <dbReference type="ARBA" id="ARBA00022840"/>
    </source>
</evidence>
<dbReference type="AlphaFoldDB" id="S0DPC7"/>
<evidence type="ECO:0000256" key="3">
    <source>
        <dbReference type="ARBA" id="ARBA00022679"/>
    </source>
</evidence>
<keyword evidence="12" id="KW-1185">Reference proteome</keyword>
<feature type="domain" description="Protein kinase" evidence="10">
    <location>
        <begin position="208"/>
        <end position="524"/>
    </location>
</feature>
<evidence type="ECO:0000313" key="11">
    <source>
        <dbReference type="EMBL" id="CCT63252.1"/>
    </source>
</evidence>
<dbReference type="GO" id="GO:0004674">
    <property type="term" value="F:protein serine/threonine kinase activity"/>
    <property type="evidence" value="ECO:0007669"/>
    <property type="project" value="UniProtKB-KW"/>
</dbReference>
<keyword evidence="9" id="KW-0812">Transmembrane</keyword>
<organism evidence="11 12">
    <name type="scientific">Gibberella fujikuroi (strain CBS 195.34 / IMI 58289 / NRRL A-6831)</name>
    <name type="common">Bakanae and foot rot disease fungus</name>
    <name type="synonym">Fusarium fujikuroi</name>
    <dbReference type="NCBI Taxonomy" id="1279085"/>
    <lineage>
        <taxon>Eukaryota</taxon>
        <taxon>Fungi</taxon>
        <taxon>Dikarya</taxon>
        <taxon>Ascomycota</taxon>
        <taxon>Pezizomycotina</taxon>
        <taxon>Sordariomycetes</taxon>
        <taxon>Hypocreomycetidae</taxon>
        <taxon>Hypocreales</taxon>
        <taxon>Nectriaceae</taxon>
        <taxon>Fusarium</taxon>
        <taxon>Fusarium fujikuroi species complex</taxon>
    </lineage>
</organism>
<dbReference type="PANTHER" id="PTHR24361:SF433">
    <property type="entry name" value="PROTEIN KINASE DOMAIN-CONTAINING PROTEIN"/>
    <property type="match status" value="1"/>
</dbReference>
<dbReference type="PANTHER" id="PTHR24361">
    <property type="entry name" value="MITOGEN-ACTIVATED KINASE KINASE KINASE"/>
    <property type="match status" value="1"/>
</dbReference>
<accession>S0DPC7</accession>
<dbReference type="InterPro" id="IPR011009">
    <property type="entry name" value="Kinase-like_dom_sf"/>
</dbReference>
<dbReference type="VEuPathDB" id="FungiDB:FFUJ_00122"/>
<evidence type="ECO:0000256" key="5">
    <source>
        <dbReference type="ARBA" id="ARBA00022777"/>
    </source>
</evidence>
<dbReference type="HOGENOM" id="CLU_434773_0_0_1"/>
<dbReference type="GeneID" id="35393607"/>
<dbReference type="SUPFAM" id="SSF56112">
    <property type="entry name" value="Protein kinase-like (PK-like)"/>
    <property type="match status" value="1"/>
</dbReference>
<keyword evidence="5" id="KW-0418">Kinase</keyword>
<evidence type="ECO:0000256" key="7">
    <source>
        <dbReference type="ARBA" id="ARBA00047899"/>
    </source>
</evidence>
<gene>
    <name evidence="11" type="ORF">FFUJ_00122</name>
</gene>
<dbReference type="GO" id="GO:0005737">
    <property type="term" value="C:cytoplasm"/>
    <property type="evidence" value="ECO:0007669"/>
    <property type="project" value="TreeGrafter"/>
</dbReference>
<evidence type="ECO:0000256" key="8">
    <source>
        <dbReference type="ARBA" id="ARBA00048679"/>
    </source>
</evidence>
<dbReference type="GO" id="GO:0005524">
    <property type="term" value="F:ATP binding"/>
    <property type="evidence" value="ECO:0007669"/>
    <property type="project" value="UniProtKB-KW"/>
</dbReference>
<protein>
    <recommendedName>
        <fullName evidence="1">non-specific serine/threonine protein kinase</fullName>
        <ecNumber evidence="1">2.7.11.1</ecNumber>
    </recommendedName>
</protein>
<dbReference type="EC" id="2.7.11.1" evidence="1"/>
<evidence type="ECO:0000313" key="12">
    <source>
        <dbReference type="Proteomes" id="UP000016800"/>
    </source>
</evidence>
<dbReference type="PROSITE" id="PS50011">
    <property type="entry name" value="PROTEIN_KINASE_DOM"/>
    <property type="match status" value="1"/>
</dbReference>
<evidence type="ECO:0000256" key="2">
    <source>
        <dbReference type="ARBA" id="ARBA00022527"/>
    </source>
</evidence>
<feature type="transmembrane region" description="Helical" evidence="9">
    <location>
        <begin position="574"/>
        <end position="594"/>
    </location>
</feature>
<keyword evidence="9" id="KW-1133">Transmembrane helix</keyword>
<evidence type="ECO:0000259" key="10">
    <source>
        <dbReference type="PROSITE" id="PS50011"/>
    </source>
</evidence>
<evidence type="ECO:0000256" key="9">
    <source>
        <dbReference type="SAM" id="Phobius"/>
    </source>
</evidence>
<dbReference type="RefSeq" id="XP_023425333.1">
    <property type="nucleotide sequence ID" value="XM_023573645.1"/>
</dbReference>
<dbReference type="STRING" id="1279085.S0DPC7"/>
<dbReference type="Gene3D" id="1.10.510.10">
    <property type="entry name" value="Transferase(Phosphotransferase) domain 1"/>
    <property type="match status" value="1"/>
</dbReference>
<keyword evidence="9" id="KW-0472">Membrane</keyword>
<dbReference type="Pfam" id="PF00069">
    <property type="entry name" value="Pkinase"/>
    <property type="match status" value="1"/>
</dbReference>
<keyword evidence="4" id="KW-0547">Nucleotide-binding</keyword>
<comment type="catalytic activity">
    <reaction evidence="8">
        <text>L-seryl-[protein] + ATP = O-phospho-L-seryl-[protein] + ADP + H(+)</text>
        <dbReference type="Rhea" id="RHEA:17989"/>
        <dbReference type="Rhea" id="RHEA-COMP:9863"/>
        <dbReference type="Rhea" id="RHEA-COMP:11604"/>
        <dbReference type="ChEBI" id="CHEBI:15378"/>
        <dbReference type="ChEBI" id="CHEBI:29999"/>
        <dbReference type="ChEBI" id="CHEBI:30616"/>
        <dbReference type="ChEBI" id="CHEBI:83421"/>
        <dbReference type="ChEBI" id="CHEBI:456216"/>
        <dbReference type="EC" id="2.7.11.1"/>
    </reaction>
</comment>
<reference evidence="12" key="1">
    <citation type="journal article" date="2013" name="PLoS Pathog.">
        <title>Deciphering the cryptic genome: genome-wide analyses of the rice pathogen Fusarium fujikuroi reveal complex regulation of secondary metabolism and novel metabolites.</title>
        <authorList>
            <person name="Wiemann P."/>
            <person name="Sieber C.M."/>
            <person name="von Bargen K.W."/>
            <person name="Studt L."/>
            <person name="Niehaus E.M."/>
            <person name="Espino J.J."/>
            <person name="Huss K."/>
            <person name="Michielse C.B."/>
            <person name="Albermann S."/>
            <person name="Wagner D."/>
            <person name="Bergner S.V."/>
            <person name="Connolly L.R."/>
            <person name="Fischer A."/>
            <person name="Reuter G."/>
            <person name="Kleigrewe K."/>
            <person name="Bald T."/>
            <person name="Wingfield B.D."/>
            <person name="Ophir R."/>
            <person name="Freeman S."/>
            <person name="Hippler M."/>
            <person name="Smith K.M."/>
            <person name="Brown D.W."/>
            <person name="Proctor R.H."/>
            <person name="Munsterkotter M."/>
            <person name="Freitag M."/>
            <person name="Humpf H.U."/>
            <person name="Guldener U."/>
            <person name="Tudzynski B."/>
        </authorList>
    </citation>
    <scope>NUCLEOTIDE SEQUENCE [LARGE SCALE GENOMIC DNA]</scope>
    <source>
        <strain evidence="12">CBS 195.34 / IMI 58289 / NRRL A-6831</strain>
    </source>
</reference>
<keyword evidence="6" id="KW-0067">ATP-binding</keyword>
<dbReference type="Proteomes" id="UP000016800">
    <property type="component" value="Chromosome I"/>
</dbReference>
<keyword evidence="3" id="KW-0808">Transferase</keyword>